<dbReference type="EMBL" id="JAIWYP010000005">
    <property type="protein sequence ID" value="KAH3818520.1"/>
    <property type="molecule type" value="Genomic_DNA"/>
</dbReference>
<dbReference type="AlphaFoldDB" id="A0A9D4GNL2"/>
<reference evidence="1" key="1">
    <citation type="journal article" date="2019" name="bioRxiv">
        <title>The Genome of the Zebra Mussel, Dreissena polymorpha: A Resource for Invasive Species Research.</title>
        <authorList>
            <person name="McCartney M.A."/>
            <person name="Auch B."/>
            <person name="Kono T."/>
            <person name="Mallez S."/>
            <person name="Zhang Y."/>
            <person name="Obille A."/>
            <person name="Becker A."/>
            <person name="Abrahante J.E."/>
            <person name="Garbe J."/>
            <person name="Badalamenti J.P."/>
            <person name="Herman A."/>
            <person name="Mangelson H."/>
            <person name="Liachko I."/>
            <person name="Sullivan S."/>
            <person name="Sone E.D."/>
            <person name="Koren S."/>
            <person name="Silverstein K.A.T."/>
            <person name="Beckman K.B."/>
            <person name="Gohl D.M."/>
        </authorList>
    </citation>
    <scope>NUCLEOTIDE SEQUENCE</scope>
    <source>
        <strain evidence="1">Duluth1</strain>
        <tissue evidence="1">Whole animal</tissue>
    </source>
</reference>
<gene>
    <name evidence="1" type="ORF">DPMN_120241</name>
</gene>
<accession>A0A9D4GNL2</accession>
<organism evidence="1 2">
    <name type="scientific">Dreissena polymorpha</name>
    <name type="common">Zebra mussel</name>
    <name type="synonym">Mytilus polymorpha</name>
    <dbReference type="NCBI Taxonomy" id="45954"/>
    <lineage>
        <taxon>Eukaryota</taxon>
        <taxon>Metazoa</taxon>
        <taxon>Spiralia</taxon>
        <taxon>Lophotrochozoa</taxon>
        <taxon>Mollusca</taxon>
        <taxon>Bivalvia</taxon>
        <taxon>Autobranchia</taxon>
        <taxon>Heteroconchia</taxon>
        <taxon>Euheterodonta</taxon>
        <taxon>Imparidentia</taxon>
        <taxon>Neoheterodontei</taxon>
        <taxon>Myida</taxon>
        <taxon>Dreissenoidea</taxon>
        <taxon>Dreissenidae</taxon>
        <taxon>Dreissena</taxon>
    </lineage>
</organism>
<reference evidence="1" key="2">
    <citation type="submission" date="2020-11" db="EMBL/GenBank/DDBJ databases">
        <authorList>
            <person name="McCartney M.A."/>
            <person name="Auch B."/>
            <person name="Kono T."/>
            <person name="Mallez S."/>
            <person name="Becker A."/>
            <person name="Gohl D.M."/>
            <person name="Silverstein K.A.T."/>
            <person name="Koren S."/>
            <person name="Bechman K.B."/>
            <person name="Herman A."/>
            <person name="Abrahante J.E."/>
            <person name="Garbe J."/>
        </authorList>
    </citation>
    <scope>NUCLEOTIDE SEQUENCE</scope>
    <source>
        <strain evidence="1">Duluth1</strain>
        <tissue evidence="1">Whole animal</tissue>
    </source>
</reference>
<keyword evidence="2" id="KW-1185">Reference proteome</keyword>
<comment type="caution">
    <text evidence="1">The sequence shown here is derived from an EMBL/GenBank/DDBJ whole genome shotgun (WGS) entry which is preliminary data.</text>
</comment>
<evidence type="ECO:0000313" key="2">
    <source>
        <dbReference type="Proteomes" id="UP000828390"/>
    </source>
</evidence>
<name>A0A9D4GNL2_DREPO</name>
<protein>
    <submittedName>
        <fullName evidence="1">Uncharacterized protein</fullName>
    </submittedName>
</protein>
<proteinExistence type="predicted"/>
<evidence type="ECO:0000313" key="1">
    <source>
        <dbReference type="EMBL" id="KAH3818520.1"/>
    </source>
</evidence>
<dbReference type="Proteomes" id="UP000828390">
    <property type="component" value="Unassembled WGS sequence"/>
</dbReference>
<sequence length="60" mass="6677">MNMFAIYSTIDSHVKDVAAAEVGRCKLHAACRIVVLFVHLIVHLVTISIDPCDDKVLQKK</sequence>